<evidence type="ECO:0000313" key="8">
    <source>
        <dbReference type="EMBL" id="RFU24737.1"/>
    </source>
</evidence>
<name>A0A3E2GUN2_SCYLI</name>
<feature type="transmembrane region" description="Helical" evidence="6">
    <location>
        <begin position="338"/>
        <end position="364"/>
    </location>
</feature>
<keyword evidence="9" id="KW-1185">Reference proteome</keyword>
<feature type="transmembrane region" description="Helical" evidence="6">
    <location>
        <begin position="404"/>
        <end position="426"/>
    </location>
</feature>
<dbReference type="Gene3D" id="1.20.1250.20">
    <property type="entry name" value="MFS general substrate transporter like domains"/>
    <property type="match status" value="1"/>
</dbReference>
<keyword evidence="4 6" id="KW-1133">Transmembrane helix</keyword>
<dbReference type="InterPro" id="IPR005828">
    <property type="entry name" value="MFS_sugar_transport-like"/>
</dbReference>
<feature type="transmembrane region" description="Helical" evidence="6">
    <location>
        <begin position="279"/>
        <end position="297"/>
    </location>
</feature>
<feature type="transmembrane region" description="Helical" evidence="6">
    <location>
        <begin position="125"/>
        <end position="145"/>
    </location>
</feature>
<reference evidence="8 9" key="1">
    <citation type="submission" date="2018-05" db="EMBL/GenBank/DDBJ databases">
        <title>Draft genome sequence of Scytalidium lignicola DSM 105466, a ubiquitous saprotrophic fungus.</title>
        <authorList>
            <person name="Buettner E."/>
            <person name="Gebauer A.M."/>
            <person name="Hofrichter M."/>
            <person name="Liers C."/>
            <person name="Kellner H."/>
        </authorList>
    </citation>
    <scope>NUCLEOTIDE SEQUENCE [LARGE SCALE GENOMIC DNA]</scope>
    <source>
        <strain evidence="8 9">DSM 105466</strain>
    </source>
</reference>
<accession>A0A3E2GUN2</accession>
<dbReference type="GO" id="GO:0005351">
    <property type="term" value="F:carbohydrate:proton symporter activity"/>
    <property type="evidence" value="ECO:0007669"/>
    <property type="project" value="TreeGrafter"/>
</dbReference>
<dbReference type="EMBL" id="NCSJ02000407">
    <property type="protein sequence ID" value="RFU24737.1"/>
    <property type="molecule type" value="Genomic_DNA"/>
</dbReference>
<feature type="non-terminal residue" evidence="8">
    <location>
        <position position="475"/>
    </location>
</feature>
<protein>
    <recommendedName>
        <fullName evidence="7">Major facilitator superfamily (MFS) profile domain-containing protein</fullName>
    </recommendedName>
</protein>
<comment type="similarity">
    <text evidence="2">Belongs to the major facilitator superfamily. Sugar transporter (TC 2.A.1.1) family.</text>
</comment>
<feature type="transmembrane region" description="Helical" evidence="6">
    <location>
        <begin position="63"/>
        <end position="79"/>
    </location>
</feature>
<dbReference type="PANTHER" id="PTHR48022">
    <property type="entry name" value="PLASTIDIC GLUCOSE TRANSPORTER 4"/>
    <property type="match status" value="1"/>
</dbReference>
<feature type="transmembrane region" description="Helical" evidence="6">
    <location>
        <begin position="237"/>
        <end position="259"/>
    </location>
</feature>
<feature type="transmembrane region" description="Helical" evidence="6">
    <location>
        <begin position="34"/>
        <end position="56"/>
    </location>
</feature>
<dbReference type="PANTHER" id="PTHR48022:SF31">
    <property type="entry name" value="HEXOSE TRANSPORTER"/>
    <property type="match status" value="1"/>
</dbReference>
<feature type="non-terminal residue" evidence="8">
    <location>
        <position position="1"/>
    </location>
</feature>
<evidence type="ECO:0000313" key="9">
    <source>
        <dbReference type="Proteomes" id="UP000258309"/>
    </source>
</evidence>
<dbReference type="InterPro" id="IPR020846">
    <property type="entry name" value="MFS_dom"/>
</dbReference>
<evidence type="ECO:0000256" key="6">
    <source>
        <dbReference type="SAM" id="Phobius"/>
    </source>
</evidence>
<dbReference type="AlphaFoldDB" id="A0A3E2GUN2"/>
<dbReference type="InterPro" id="IPR036259">
    <property type="entry name" value="MFS_trans_sf"/>
</dbReference>
<gene>
    <name evidence="8" type="ORF">B7463_g11600</name>
</gene>
<feature type="domain" description="Major facilitator superfamily (MFS) profile" evidence="7">
    <location>
        <begin position="1"/>
        <end position="429"/>
    </location>
</feature>
<feature type="transmembrane region" description="Helical" evidence="6">
    <location>
        <begin position="376"/>
        <end position="398"/>
    </location>
</feature>
<dbReference type="PROSITE" id="PS50850">
    <property type="entry name" value="MFS"/>
    <property type="match status" value="1"/>
</dbReference>
<dbReference type="OrthoDB" id="4540492at2759"/>
<dbReference type="Pfam" id="PF00083">
    <property type="entry name" value="Sugar_tr"/>
    <property type="match status" value="1"/>
</dbReference>
<proteinExistence type="inferred from homology"/>
<evidence type="ECO:0000256" key="4">
    <source>
        <dbReference type="ARBA" id="ARBA00022989"/>
    </source>
</evidence>
<keyword evidence="5 6" id="KW-0472">Membrane</keyword>
<sequence length="475" mass="51006">MAVSTSNGVCRSMLNGLNILPEYTSYFRLNETTMGVSTAAIFIGGCLAPGCSGFLCDRMGRRPAIFWGCVIAVASMALQSAAQNIAMFIIARVLVGFGAALANIASGTKCISRAKAGFNVNNSSIGALIIAAVTLATSSWGSAWAWRIPSITQAIFPILCVALLPFIPESPRWLIHQGHYDAARLSVALVASNGDITDTVSNALYEKIVEGSKWEYSQKLNVSFWGMIKDPVARRRLLIGASAGSFSAIAGNIIATFYLGAELKTAGVTDTVSQLKANIALNAWCFPCALVGTQVISRWGRKSTAAVTEALLIVCLLIIGVLSKVYADDPDNVSTSLIYANVAIMFLFQGIYSVAWTPLCTLYPPEIANFSIRAHTVGLSQFGLNSFGTIFVIIMPIAFKNIGWKVYIINASWDVVIVALIACFWVETKGKTLEEIDTIFDTRTGQSLSNLEATGERVAAVNTGVIEMLPYERVI</sequence>
<feature type="transmembrane region" description="Helical" evidence="6">
    <location>
        <begin position="304"/>
        <end position="326"/>
    </location>
</feature>
<dbReference type="OMA" id="YERDPMS"/>
<comment type="subcellular location">
    <subcellularLocation>
        <location evidence="1">Membrane</location>
        <topology evidence="1">Multi-pass membrane protein</topology>
    </subcellularLocation>
</comment>
<dbReference type="InterPro" id="IPR050360">
    <property type="entry name" value="MFS_Sugar_Transporters"/>
</dbReference>
<feature type="transmembrane region" description="Helical" evidence="6">
    <location>
        <begin position="85"/>
        <end position="104"/>
    </location>
</feature>
<evidence type="ECO:0000256" key="3">
    <source>
        <dbReference type="ARBA" id="ARBA00022692"/>
    </source>
</evidence>
<comment type="caution">
    <text evidence="8">The sequence shown here is derived from an EMBL/GenBank/DDBJ whole genome shotgun (WGS) entry which is preliminary data.</text>
</comment>
<dbReference type="SUPFAM" id="SSF103473">
    <property type="entry name" value="MFS general substrate transporter"/>
    <property type="match status" value="1"/>
</dbReference>
<evidence type="ECO:0000259" key="7">
    <source>
        <dbReference type="PROSITE" id="PS50850"/>
    </source>
</evidence>
<evidence type="ECO:0000256" key="5">
    <source>
        <dbReference type="ARBA" id="ARBA00023136"/>
    </source>
</evidence>
<evidence type="ECO:0000256" key="1">
    <source>
        <dbReference type="ARBA" id="ARBA00004141"/>
    </source>
</evidence>
<dbReference type="Proteomes" id="UP000258309">
    <property type="component" value="Unassembled WGS sequence"/>
</dbReference>
<dbReference type="GO" id="GO:0016020">
    <property type="term" value="C:membrane"/>
    <property type="evidence" value="ECO:0007669"/>
    <property type="project" value="UniProtKB-SubCell"/>
</dbReference>
<organism evidence="8 9">
    <name type="scientific">Scytalidium lignicola</name>
    <name type="common">Hyphomycete</name>
    <dbReference type="NCBI Taxonomy" id="5539"/>
    <lineage>
        <taxon>Eukaryota</taxon>
        <taxon>Fungi</taxon>
        <taxon>Dikarya</taxon>
        <taxon>Ascomycota</taxon>
        <taxon>Pezizomycotina</taxon>
        <taxon>Leotiomycetes</taxon>
        <taxon>Leotiomycetes incertae sedis</taxon>
        <taxon>Scytalidium</taxon>
    </lineage>
</organism>
<evidence type="ECO:0000256" key="2">
    <source>
        <dbReference type="ARBA" id="ARBA00010992"/>
    </source>
</evidence>
<feature type="transmembrane region" description="Helical" evidence="6">
    <location>
        <begin position="151"/>
        <end position="167"/>
    </location>
</feature>
<keyword evidence="3 6" id="KW-0812">Transmembrane</keyword>